<evidence type="ECO:0000313" key="7">
    <source>
        <dbReference type="EMBL" id="GAQ88259.1"/>
    </source>
</evidence>
<dbReference type="SUPFAM" id="SSF144232">
    <property type="entry name" value="HIT/MYND zinc finger-like"/>
    <property type="match status" value="1"/>
</dbReference>
<keyword evidence="2 4" id="KW-0863">Zinc-finger</keyword>
<keyword evidence="1" id="KW-0479">Metal-binding</keyword>
<feature type="compositionally biased region" description="Gly residues" evidence="5">
    <location>
        <begin position="1025"/>
        <end position="1037"/>
    </location>
</feature>
<dbReference type="PROSITE" id="PS50865">
    <property type="entry name" value="ZF_MYND_2"/>
    <property type="match status" value="1"/>
</dbReference>
<dbReference type="GO" id="GO:0006357">
    <property type="term" value="P:regulation of transcription by RNA polymerase II"/>
    <property type="evidence" value="ECO:0000318"/>
    <property type="project" value="GO_Central"/>
</dbReference>
<proteinExistence type="predicted"/>
<evidence type="ECO:0000256" key="3">
    <source>
        <dbReference type="ARBA" id="ARBA00022833"/>
    </source>
</evidence>
<dbReference type="Pfam" id="PF01753">
    <property type="entry name" value="zf-MYND"/>
    <property type="match status" value="1"/>
</dbReference>
<dbReference type="PROSITE" id="PS01360">
    <property type="entry name" value="ZF_MYND_1"/>
    <property type="match status" value="1"/>
</dbReference>
<dbReference type="GO" id="GO:0000981">
    <property type="term" value="F:DNA-binding transcription factor activity, RNA polymerase II-specific"/>
    <property type="evidence" value="ECO:0000318"/>
    <property type="project" value="GO_Central"/>
</dbReference>
<evidence type="ECO:0000256" key="4">
    <source>
        <dbReference type="PROSITE-ProRule" id="PRU00134"/>
    </source>
</evidence>
<dbReference type="Proteomes" id="UP000054558">
    <property type="component" value="Unassembled WGS sequence"/>
</dbReference>
<feature type="domain" description="MYND-type" evidence="6">
    <location>
        <begin position="1069"/>
        <end position="1113"/>
    </location>
</feature>
<keyword evidence="8" id="KW-1185">Reference proteome</keyword>
<dbReference type="PANTHER" id="PTHR10237">
    <property type="entry name" value="DEFORMED EPIDERMAL AUTOREGULATORY FACTOR 1 HOMOLOG SUPPRESSIN"/>
    <property type="match status" value="1"/>
</dbReference>
<dbReference type="EMBL" id="DF237362">
    <property type="protein sequence ID" value="GAQ88259.1"/>
    <property type="molecule type" value="Genomic_DNA"/>
</dbReference>
<dbReference type="InterPro" id="IPR002893">
    <property type="entry name" value="Znf_MYND"/>
</dbReference>
<dbReference type="GO" id="GO:0008270">
    <property type="term" value="F:zinc ion binding"/>
    <property type="evidence" value="ECO:0007669"/>
    <property type="project" value="UniProtKB-KW"/>
</dbReference>
<dbReference type="Pfam" id="PF14737">
    <property type="entry name" value="DUF4470"/>
    <property type="match status" value="1"/>
</dbReference>
<organism evidence="7 8">
    <name type="scientific">Klebsormidium nitens</name>
    <name type="common">Green alga</name>
    <name type="synonym">Ulothrix nitens</name>
    <dbReference type="NCBI Taxonomy" id="105231"/>
    <lineage>
        <taxon>Eukaryota</taxon>
        <taxon>Viridiplantae</taxon>
        <taxon>Streptophyta</taxon>
        <taxon>Klebsormidiophyceae</taxon>
        <taxon>Klebsormidiales</taxon>
        <taxon>Klebsormidiaceae</taxon>
        <taxon>Klebsormidium</taxon>
    </lineage>
</organism>
<dbReference type="PANTHER" id="PTHR10237:SF14">
    <property type="entry name" value="MYND-TYPE DOMAIN-CONTAINING PROTEIN"/>
    <property type="match status" value="1"/>
</dbReference>
<evidence type="ECO:0000313" key="8">
    <source>
        <dbReference type="Proteomes" id="UP000054558"/>
    </source>
</evidence>
<evidence type="ECO:0000256" key="2">
    <source>
        <dbReference type="ARBA" id="ARBA00022771"/>
    </source>
</evidence>
<evidence type="ECO:0000259" key="6">
    <source>
        <dbReference type="PROSITE" id="PS50865"/>
    </source>
</evidence>
<dbReference type="InterPro" id="IPR024119">
    <property type="entry name" value="TF_DEAF-1"/>
</dbReference>
<dbReference type="GO" id="GO:0005634">
    <property type="term" value="C:nucleus"/>
    <property type="evidence" value="ECO:0000318"/>
    <property type="project" value="GO_Central"/>
</dbReference>
<feature type="region of interest" description="Disordered" evidence="5">
    <location>
        <begin position="1007"/>
        <end position="1060"/>
    </location>
</feature>
<dbReference type="OrthoDB" id="5958408at2759"/>
<evidence type="ECO:0000256" key="1">
    <source>
        <dbReference type="ARBA" id="ARBA00022723"/>
    </source>
</evidence>
<keyword evidence="3" id="KW-0862">Zinc</keyword>
<sequence length="1117" mass="121049">MAARLLPSAVRRILLENNPMWYLIGNTKGRSLLEAQCKEAPAVSILSLGCGDIRNVLATAAEGIPRQPSPAVATRVKKSVGGGFTTSALNFHLNDINPVVMARAALLLQICASIEPDVSADLDFLWAKLLEESGRGQLVNITREEDRSALVRIWRQWLKTSELPSVHAVKQERRANLLRNLERVGAQGKGQLDPPSMMRQAMPLLRPQKEQDELIDGCGTSMAMLVFEGLGERNGALERRAVNECREYFQTGSTAGELERPFLNPTLLDPETRAWHVHYGSCPFLAYFPLGAKSMEEAQKRALHGQYLVTLCKGHLKAQVTGFQAWGESLRVWLWPGDAIKLCLYEMPGVAEFDAIDTSNLSDHVGLLNLLVGAAPLLKRSSNSGLYTASITWPAAASTFPDYLDLALSFPPEMAPSILGLRLVTDLPDGEPCPPNSSHSLRMCCPKIVVTKEAGSASCALDAVTPLTAVLNLQRMAERRVLEQASALEAQTFLSAEEFGDTHQLFQLGWDTLQATLTLQKEKASDKGLASEAGPSPSVTVFESLMDKDLLSSMFHGVTRSMPMLRLILVEKLPRLKDSASLAPLLLNALKSDSNTRSLHILDSFVLDSDEPRLSFLLKSDHGLKAEDTWAVIADIHSLLPLYAPKKLSDFRTCAFELGSEGLSSAQSVGASREEATDLQQGASDLQVSAVVEYTDHYVAVLRFPPGSKGALEVRGADSAEGKSCHAIVVKLGEAEEFAASLRFLHPVDASKARCQISRKRGLVSCTLPKSAHWPSDASGQNKASQIDIGSLPVWPATDVGGLSSVLGLMFTLEESLSKVRGTQYQDSNRSPSFDLRETLQILFVRAFRDGYKRHAIKLKSDGPEDEARLSIFIKSLRKTAKGMPLLELVYADHAQARALLNAGKIVGMESVQRFTAAMHSVGGHAEWHTVLVSSAELELLRTMLEKNATRSKPSAWQVAHTQGPEWRASHVVPVFGEEKKRVLGRDGDGPGMEELLRSLEKESAHLRDPPAQALEGRPTLADRGQGGRSAGQGGAGKAKQAGGEKMPGQRGYGSEATEGGTARLTDTCANCGLGGGDEQGGVVLKQCSRCKKVKYCSASCQKAAWAGHKPHCVAQP</sequence>
<gene>
    <name evidence="7" type="ORF">KFL_004130050</name>
</gene>
<accession>A0A1Y1IFK3</accession>
<dbReference type="InterPro" id="IPR027974">
    <property type="entry name" value="DUF4470"/>
</dbReference>
<reference evidence="7 8" key="1">
    <citation type="journal article" date="2014" name="Nat. Commun.">
        <title>Klebsormidium flaccidum genome reveals primary factors for plant terrestrial adaptation.</title>
        <authorList>
            <person name="Hori K."/>
            <person name="Maruyama F."/>
            <person name="Fujisawa T."/>
            <person name="Togashi T."/>
            <person name="Yamamoto N."/>
            <person name="Seo M."/>
            <person name="Sato S."/>
            <person name="Yamada T."/>
            <person name="Mori H."/>
            <person name="Tajima N."/>
            <person name="Moriyama T."/>
            <person name="Ikeuchi M."/>
            <person name="Watanabe M."/>
            <person name="Wada H."/>
            <person name="Kobayashi K."/>
            <person name="Saito M."/>
            <person name="Masuda T."/>
            <person name="Sasaki-Sekimoto Y."/>
            <person name="Mashiguchi K."/>
            <person name="Awai K."/>
            <person name="Shimojima M."/>
            <person name="Masuda S."/>
            <person name="Iwai M."/>
            <person name="Nobusawa T."/>
            <person name="Narise T."/>
            <person name="Kondo S."/>
            <person name="Saito H."/>
            <person name="Sato R."/>
            <person name="Murakawa M."/>
            <person name="Ihara Y."/>
            <person name="Oshima-Yamada Y."/>
            <person name="Ohtaka K."/>
            <person name="Satoh M."/>
            <person name="Sonobe K."/>
            <person name="Ishii M."/>
            <person name="Ohtani R."/>
            <person name="Kanamori-Sato M."/>
            <person name="Honoki R."/>
            <person name="Miyazaki D."/>
            <person name="Mochizuki H."/>
            <person name="Umetsu J."/>
            <person name="Higashi K."/>
            <person name="Shibata D."/>
            <person name="Kamiya Y."/>
            <person name="Sato N."/>
            <person name="Nakamura Y."/>
            <person name="Tabata S."/>
            <person name="Ida S."/>
            <person name="Kurokawa K."/>
            <person name="Ohta H."/>
        </authorList>
    </citation>
    <scope>NUCLEOTIDE SEQUENCE [LARGE SCALE GENOMIC DNA]</scope>
    <source>
        <strain evidence="7 8">NIES-2285</strain>
    </source>
</reference>
<evidence type="ECO:0000256" key="5">
    <source>
        <dbReference type="SAM" id="MobiDB-lite"/>
    </source>
</evidence>
<dbReference type="OMA" id="YAMGNTR"/>
<dbReference type="STRING" id="105231.A0A1Y1IFK3"/>
<name>A0A1Y1IFK3_KLENI</name>
<protein>
    <recommendedName>
        <fullName evidence="6">MYND-type domain-containing protein</fullName>
    </recommendedName>
</protein>
<dbReference type="AlphaFoldDB" id="A0A1Y1IFK3"/>
<dbReference type="Gene3D" id="6.10.140.2220">
    <property type="match status" value="1"/>
</dbReference>